<proteinExistence type="inferred from homology"/>
<gene>
    <name evidence="9" type="ORF">P3TCK_07309</name>
</gene>
<comment type="similarity">
    <text evidence="2">Belongs to the DcuC/DcuD transporter (TC 2.A.61) family.</text>
</comment>
<evidence type="ECO:0000256" key="7">
    <source>
        <dbReference type="ARBA" id="ARBA00023136"/>
    </source>
</evidence>
<feature type="transmembrane region" description="Helical" evidence="8">
    <location>
        <begin position="95"/>
        <end position="122"/>
    </location>
</feature>
<evidence type="ECO:0000256" key="6">
    <source>
        <dbReference type="ARBA" id="ARBA00022989"/>
    </source>
</evidence>
<name>Q1YYL0_9GAMM</name>
<evidence type="ECO:0000313" key="10">
    <source>
        <dbReference type="Proteomes" id="UP000003789"/>
    </source>
</evidence>
<keyword evidence="7 8" id="KW-0472">Membrane</keyword>
<feature type="transmembrane region" description="Helical" evidence="8">
    <location>
        <begin position="223"/>
        <end position="243"/>
    </location>
</feature>
<feature type="transmembrane region" description="Helical" evidence="8">
    <location>
        <begin position="249"/>
        <end position="267"/>
    </location>
</feature>
<keyword evidence="6 8" id="KW-1133">Transmembrane helix</keyword>
<dbReference type="NCBIfam" id="NF037994">
    <property type="entry name" value="DcuC_1"/>
    <property type="match status" value="1"/>
</dbReference>
<dbReference type="PANTHER" id="PTHR42002:SF2">
    <property type="entry name" value="ANAEROBIC C4-DICARBOXYLATE TRANSPORTER DCUC-RELATED"/>
    <property type="match status" value="1"/>
</dbReference>
<feature type="transmembrane region" description="Helical" evidence="8">
    <location>
        <begin position="19"/>
        <end position="38"/>
    </location>
</feature>
<dbReference type="EMBL" id="AAPH01000036">
    <property type="protein sequence ID" value="EAS41312.1"/>
    <property type="molecule type" value="Genomic_DNA"/>
</dbReference>
<protein>
    <recommendedName>
        <fullName evidence="11">C4-dicarboxylate transporter</fullName>
    </recommendedName>
</protein>
<feature type="transmembrane region" description="Helical" evidence="8">
    <location>
        <begin position="179"/>
        <end position="196"/>
    </location>
</feature>
<comment type="caution">
    <text evidence="9">The sequence shown here is derived from an EMBL/GenBank/DDBJ whole genome shotgun (WGS) entry which is preliminary data.</text>
</comment>
<dbReference type="Pfam" id="PF03606">
    <property type="entry name" value="DcuC"/>
    <property type="match status" value="1"/>
</dbReference>
<evidence type="ECO:0000256" key="8">
    <source>
        <dbReference type="SAM" id="Phobius"/>
    </source>
</evidence>
<dbReference type="HOGENOM" id="CLU_030262_3_2_6"/>
<sequence length="427" mass="47353">MSVLLLVLMFFSLMYKRKFIPFIFILSGVTVSLLNGNGLQQTALEFSSSFWNVILTIGLNIVTIVAFSEYVNKNGSTKELVSLVYKPVGKIKDRYLILAVFYLIGLLLSVVITSASALSMIFMSTVFPILVSKGISKDGAAAMITSIGVIEFGPLKSSTIYMAEEQNKHIYDYVMNEQVILFIGIAVVGAISHYFWQCYLDKRLGFIEDKSNKGDDFDSKHKVNMLVALLPLLPLFLILFERFFTDFNLPLWGVGVVCISVSLIIDLRMRKFSIKEQVLFFYNSVSNSFFFIVSIIIGGKFLVSTLPIENVVNIYSNMHLSTINPIVFSSVLVLIIVLSCTLLGSGTVSFITIVAIMSKLKLTSMTQFSSTFSSVQMISGVGRSISPISPTVLLCSNISQVSLFSIIIRNIVPAMSVTFFSIIYSNI</sequence>
<dbReference type="InterPro" id="IPR018385">
    <property type="entry name" value="C4_dicarb_anaerob_car-like"/>
</dbReference>
<evidence type="ECO:0008006" key="11">
    <source>
        <dbReference type="Google" id="ProtNLM"/>
    </source>
</evidence>
<evidence type="ECO:0000313" key="9">
    <source>
        <dbReference type="EMBL" id="EAS41312.1"/>
    </source>
</evidence>
<keyword evidence="5 8" id="KW-0812">Transmembrane</keyword>
<evidence type="ECO:0000256" key="1">
    <source>
        <dbReference type="ARBA" id="ARBA00004651"/>
    </source>
</evidence>
<feature type="transmembrane region" description="Helical" evidence="8">
    <location>
        <begin position="50"/>
        <end position="71"/>
    </location>
</feature>
<dbReference type="AlphaFoldDB" id="Q1YYL0"/>
<evidence type="ECO:0000256" key="2">
    <source>
        <dbReference type="ARBA" id="ARBA00005275"/>
    </source>
</evidence>
<dbReference type="OrthoDB" id="1674075at2"/>
<organism evidence="9 10">
    <name type="scientific">Photobacterium profundum 3TCK</name>
    <dbReference type="NCBI Taxonomy" id="314280"/>
    <lineage>
        <taxon>Bacteria</taxon>
        <taxon>Pseudomonadati</taxon>
        <taxon>Pseudomonadota</taxon>
        <taxon>Gammaproteobacteria</taxon>
        <taxon>Vibrionales</taxon>
        <taxon>Vibrionaceae</taxon>
        <taxon>Photobacterium</taxon>
    </lineage>
</organism>
<keyword evidence="4" id="KW-1003">Cell membrane</keyword>
<evidence type="ECO:0000256" key="3">
    <source>
        <dbReference type="ARBA" id="ARBA00022448"/>
    </source>
</evidence>
<dbReference type="GO" id="GO:0005886">
    <property type="term" value="C:plasma membrane"/>
    <property type="evidence" value="ECO:0007669"/>
    <property type="project" value="UniProtKB-SubCell"/>
</dbReference>
<dbReference type="RefSeq" id="WP_006229476.1">
    <property type="nucleotide sequence ID" value="NZ_CH724134.1"/>
</dbReference>
<feature type="transmembrane region" description="Helical" evidence="8">
    <location>
        <begin position="279"/>
        <end position="303"/>
    </location>
</feature>
<evidence type="ECO:0000256" key="4">
    <source>
        <dbReference type="ARBA" id="ARBA00022475"/>
    </source>
</evidence>
<comment type="subcellular location">
    <subcellularLocation>
        <location evidence="1">Cell membrane</location>
        <topology evidence="1">Multi-pass membrane protein</topology>
    </subcellularLocation>
</comment>
<feature type="transmembrane region" description="Helical" evidence="8">
    <location>
        <begin position="323"/>
        <end position="356"/>
    </location>
</feature>
<keyword evidence="3" id="KW-0813">Transport</keyword>
<dbReference type="GO" id="GO:0015556">
    <property type="term" value="F:C4-dicarboxylate transmembrane transporter activity"/>
    <property type="evidence" value="ECO:0007669"/>
    <property type="project" value="InterPro"/>
</dbReference>
<reference evidence="9 10" key="1">
    <citation type="submission" date="2006-03" db="EMBL/GenBank/DDBJ databases">
        <authorList>
            <person name="Bartlett D.H."/>
            <person name="Valle G."/>
            <person name="Lauro F.M."/>
            <person name="Vezzi A."/>
            <person name="Simonato F."/>
            <person name="Eloe E."/>
            <person name="Vitulo N."/>
            <person name="Stratton T.K."/>
            <person name="D'angelo M."/>
            <person name="Ferriera S."/>
            <person name="Johnson J."/>
            <person name="Kravitz S."/>
            <person name="Beeson K."/>
            <person name="Sutton G."/>
            <person name="Rogers Y."/>
            <person name="Friedman R."/>
            <person name="Frazier M."/>
            <person name="Venter J.C."/>
        </authorList>
    </citation>
    <scope>NUCLEOTIDE SEQUENCE [LARGE SCALE GENOMIC DNA]</scope>
    <source>
        <strain evidence="9 10">3TCK</strain>
    </source>
</reference>
<evidence type="ECO:0000256" key="5">
    <source>
        <dbReference type="ARBA" id="ARBA00022692"/>
    </source>
</evidence>
<accession>Q1YYL0</accession>
<dbReference type="Proteomes" id="UP000003789">
    <property type="component" value="Unassembled WGS sequence"/>
</dbReference>
<dbReference type="PANTHER" id="PTHR42002">
    <property type="entry name" value="ANAEROBIC C4-DICARBOXYLATE TRANSPORTER DCUC-RELATED"/>
    <property type="match status" value="1"/>
</dbReference>
<dbReference type="InterPro" id="IPR004669">
    <property type="entry name" value="C4_dicarb_anaerob_car"/>
</dbReference>
<feature type="transmembrane region" description="Helical" evidence="8">
    <location>
        <begin position="406"/>
        <end position="424"/>
    </location>
</feature>